<evidence type="ECO:0000313" key="1">
    <source>
        <dbReference type="EMBL" id="JAI05699.1"/>
    </source>
</evidence>
<proteinExistence type="predicted"/>
<reference evidence="1" key="2">
    <citation type="journal article" date="2015" name="Fish Shellfish Immunol.">
        <title>Early steps in the European eel (Anguilla anguilla)-Vibrio vulnificus interaction in the gills: Role of the RtxA13 toxin.</title>
        <authorList>
            <person name="Callol A."/>
            <person name="Pajuelo D."/>
            <person name="Ebbesson L."/>
            <person name="Teles M."/>
            <person name="MacKenzie S."/>
            <person name="Amaro C."/>
        </authorList>
    </citation>
    <scope>NUCLEOTIDE SEQUENCE</scope>
</reference>
<dbReference type="EMBL" id="GBXM01002879">
    <property type="protein sequence ID" value="JAI05699.1"/>
    <property type="molecule type" value="Transcribed_RNA"/>
</dbReference>
<reference evidence="1" key="1">
    <citation type="submission" date="2014-11" db="EMBL/GenBank/DDBJ databases">
        <authorList>
            <person name="Amaro Gonzalez C."/>
        </authorList>
    </citation>
    <scope>NUCLEOTIDE SEQUENCE</scope>
</reference>
<sequence length="10" mass="1040">MALILANVVP</sequence>
<protein>
    <submittedName>
        <fullName evidence="1">Uncharacterized protein</fullName>
    </submittedName>
</protein>
<organism evidence="1">
    <name type="scientific">Anguilla anguilla</name>
    <name type="common">European freshwater eel</name>
    <name type="synonym">Muraena anguilla</name>
    <dbReference type="NCBI Taxonomy" id="7936"/>
    <lineage>
        <taxon>Eukaryota</taxon>
        <taxon>Metazoa</taxon>
        <taxon>Chordata</taxon>
        <taxon>Craniata</taxon>
        <taxon>Vertebrata</taxon>
        <taxon>Euteleostomi</taxon>
        <taxon>Actinopterygii</taxon>
        <taxon>Neopterygii</taxon>
        <taxon>Teleostei</taxon>
        <taxon>Anguilliformes</taxon>
        <taxon>Anguillidae</taxon>
        <taxon>Anguilla</taxon>
    </lineage>
</organism>
<name>A0A0E9XVG9_ANGAN</name>
<accession>A0A0E9XVG9</accession>